<dbReference type="Gene3D" id="4.10.280.10">
    <property type="entry name" value="Helix-loop-helix DNA-binding domain"/>
    <property type="match status" value="1"/>
</dbReference>
<evidence type="ECO:0000313" key="3">
    <source>
        <dbReference type="EMBL" id="KAJ9587665.1"/>
    </source>
</evidence>
<reference evidence="3" key="2">
    <citation type="submission" date="2023-05" db="EMBL/GenBank/DDBJ databases">
        <authorList>
            <person name="Fouks B."/>
        </authorList>
    </citation>
    <scope>NUCLEOTIDE SEQUENCE</scope>
    <source>
        <strain evidence="3">Stay&amp;Tobe</strain>
        <tissue evidence="3">Testes</tissue>
    </source>
</reference>
<dbReference type="InterPro" id="IPR011598">
    <property type="entry name" value="bHLH_dom"/>
</dbReference>
<reference evidence="3" key="1">
    <citation type="journal article" date="2023" name="IScience">
        <title>Live-bearing cockroach genome reveals convergent evolutionary mechanisms linked to viviparity in insects and beyond.</title>
        <authorList>
            <person name="Fouks B."/>
            <person name="Harrison M.C."/>
            <person name="Mikhailova A.A."/>
            <person name="Marchal E."/>
            <person name="English S."/>
            <person name="Carruthers M."/>
            <person name="Jennings E.C."/>
            <person name="Chiamaka E.L."/>
            <person name="Frigard R.A."/>
            <person name="Pippel M."/>
            <person name="Attardo G.M."/>
            <person name="Benoit J.B."/>
            <person name="Bornberg-Bauer E."/>
            <person name="Tobe S.S."/>
        </authorList>
    </citation>
    <scope>NUCLEOTIDE SEQUENCE</scope>
    <source>
        <strain evidence="3">Stay&amp;Tobe</strain>
    </source>
</reference>
<dbReference type="PANTHER" id="PTHR23349:SF108">
    <property type="entry name" value="BHLH DOMAIN-CONTAINING PROTEIN"/>
    <property type="match status" value="1"/>
</dbReference>
<evidence type="ECO:0000256" key="1">
    <source>
        <dbReference type="ARBA" id="ARBA00023125"/>
    </source>
</evidence>
<dbReference type="SMART" id="SM00353">
    <property type="entry name" value="HLH"/>
    <property type="match status" value="1"/>
</dbReference>
<dbReference type="GO" id="GO:0046983">
    <property type="term" value="F:protein dimerization activity"/>
    <property type="evidence" value="ECO:0007669"/>
    <property type="project" value="InterPro"/>
</dbReference>
<protein>
    <recommendedName>
        <fullName evidence="2">BHLH domain-containing protein</fullName>
    </recommendedName>
</protein>
<evidence type="ECO:0000313" key="4">
    <source>
        <dbReference type="Proteomes" id="UP001233999"/>
    </source>
</evidence>
<keyword evidence="4" id="KW-1185">Reference proteome</keyword>
<sequence length="155" mass="18400">MHQKQHETSLSCSKWINERSDLEISSSPDSSKCHCERKSDPFLPENRIPLPSYVCGKSEIDEDYNSHMFCSVSPPTSGRRRNERERQRVRSVNEGYERLRRYLPQCEEEDFGRYKKCQRRRYSKVDVLRSAILYIQHLQDILAESSNIHICMDKK</sequence>
<dbReference type="GO" id="GO:0000977">
    <property type="term" value="F:RNA polymerase II transcription regulatory region sequence-specific DNA binding"/>
    <property type="evidence" value="ECO:0007669"/>
    <property type="project" value="TreeGrafter"/>
</dbReference>
<organism evidence="3 4">
    <name type="scientific">Diploptera punctata</name>
    <name type="common">Pacific beetle cockroach</name>
    <dbReference type="NCBI Taxonomy" id="6984"/>
    <lineage>
        <taxon>Eukaryota</taxon>
        <taxon>Metazoa</taxon>
        <taxon>Ecdysozoa</taxon>
        <taxon>Arthropoda</taxon>
        <taxon>Hexapoda</taxon>
        <taxon>Insecta</taxon>
        <taxon>Pterygota</taxon>
        <taxon>Neoptera</taxon>
        <taxon>Polyneoptera</taxon>
        <taxon>Dictyoptera</taxon>
        <taxon>Blattodea</taxon>
        <taxon>Blaberoidea</taxon>
        <taxon>Blaberidae</taxon>
        <taxon>Diplopterinae</taxon>
        <taxon>Diploptera</taxon>
    </lineage>
</organism>
<evidence type="ECO:0000259" key="2">
    <source>
        <dbReference type="PROSITE" id="PS50888"/>
    </source>
</evidence>
<dbReference type="InterPro" id="IPR036638">
    <property type="entry name" value="HLH_DNA-bd_sf"/>
</dbReference>
<dbReference type="GO" id="GO:0000981">
    <property type="term" value="F:DNA-binding transcription factor activity, RNA polymerase II-specific"/>
    <property type="evidence" value="ECO:0007669"/>
    <property type="project" value="TreeGrafter"/>
</dbReference>
<dbReference type="PANTHER" id="PTHR23349">
    <property type="entry name" value="BASIC HELIX-LOOP-HELIX TRANSCRIPTION FACTOR, TWIST"/>
    <property type="match status" value="1"/>
</dbReference>
<dbReference type="GO" id="GO:0032502">
    <property type="term" value="P:developmental process"/>
    <property type="evidence" value="ECO:0007669"/>
    <property type="project" value="TreeGrafter"/>
</dbReference>
<accession>A0AAD8EEM9</accession>
<dbReference type="Pfam" id="PF00010">
    <property type="entry name" value="HLH"/>
    <property type="match status" value="1"/>
</dbReference>
<dbReference type="Proteomes" id="UP001233999">
    <property type="component" value="Unassembled WGS sequence"/>
</dbReference>
<name>A0AAD8EEM9_DIPPU</name>
<dbReference type="SUPFAM" id="SSF47459">
    <property type="entry name" value="HLH, helix-loop-helix DNA-binding domain"/>
    <property type="match status" value="1"/>
</dbReference>
<dbReference type="AlphaFoldDB" id="A0AAD8EEM9"/>
<comment type="caution">
    <text evidence="3">The sequence shown here is derived from an EMBL/GenBank/DDBJ whole genome shotgun (WGS) entry which is preliminary data.</text>
</comment>
<feature type="domain" description="BHLH" evidence="2">
    <location>
        <begin position="76"/>
        <end position="138"/>
    </location>
</feature>
<dbReference type="PROSITE" id="PS50888">
    <property type="entry name" value="BHLH"/>
    <property type="match status" value="1"/>
</dbReference>
<gene>
    <name evidence="3" type="ORF">L9F63_018917</name>
</gene>
<proteinExistence type="predicted"/>
<dbReference type="InterPro" id="IPR050283">
    <property type="entry name" value="E-box_TF_Regulators"/>
</dbReference>
<keyword evidence="1" id="KW-0238">DNA-binding</keyword>
<dbReference type="EMBL" id="JASPKZ010006078">
    <property type="protein sequence ID" value="KAJ9587665.1"/>
    <property type="molecule type" value="Genomic_DNA"/>
</dbReference>